<name>A0ACC1PPV5_9PEZI</name>
<protein>
    <submittedName>
        <fullName evidence="1">Uncharacterized protein</fullName>
    </submittedName>
</protein>
<keyword evidence="2" id="KW-1185">Reference proteome</keyword>
<gene>
    <name evidence="1" type="ORF">NUW58_g299</name>
</gene>
<proteinExistence type="predicted"/>
<evidence type="ECO:0000313" key="2">
    <source>
        <dbReference type="Proteomes" id="UP001143856"/>
    </source>
</evidence>
<dbReference type="EMBL" id="JAPDGR010000025">
    <property type="protein sequence ID" value="KAJ2998462.1"/>
    <property type="molecule type" value="Genomic_DNA"/>
</dbReference>
<organism evidence="1 2">
    <name type="scientific">Xylaria curta</name>
    <dbReference type="NCBI Taxonomy" id="42375"/>
    <lineage>
        <taxon>Eukaryota</taxon>
        <taxon>Fungi</taxon>
        <taxon>Dikarya</taxon>
        <taxon>Ascomycota</taxon>
        <taxon>Pezizomycotina</taxon>
        <taxon>Sordariomycetes</taxon>
        <taxon>Xylariomycetidae</taxon>
        <taxon>Xylariales</taxon>
        <taxon>Xylariaceae</taxon>
        <taxon>Xylaria</taxon>
    </lineage>
</organism>
<accession>A0ACC1PPV5</accession>
<dbReference type="Proteomes" id="UP001143856">
    <property type="component" value="Unassembled WGS sequence"/>
</dbReference>
<sequence length="649" mass="73350">MASQLRYQPLSENEFRLATLLPQGSSDQLRLEISHASLNASQLSYIALSYTWLSKLDSDDDDIEETDELIVVNGQEIYLHNNLAVALRCIRTDLPQCIWADALCIDQSNVIERSSQVMLMRKIFTRATTVLAWLGREAKDSNLAMDFLLHLARTSKQEHFGEWFSNEALQPSYYPTWEALLSLMSRSWWQRAWIVQEFALGPEVTFLCGDRRLSVKEFETADRALFVHFSTAKNELVTVLRRSVPINSRVFQPARNLLEVRRRLQRGERISALESLQMTRSTLATDPRDHLFAKLGLSDRELTDLCPPNYKIKAEDSWFVFFKTFIEKKKDLYIICLAGMQPRGYKALPSWLPDWGPAKPMYALCSFAHGDKPRWPYFDAAGGTEAVATISTNRMQPDSTLQCRGLLIDTVDGVAGDRWAAMPTIMWQSQYSENVYKTSLGSFEALCRVITSNTNRMDDWGPPPRAFGSIFAKRWRELNVAVTPYETDPSIIPLPLPLYESASGFEKAWRSMRGLRFGGKALRVVVDASLDADEDVASTLRPSERHLGAVAASSHPLWTALEHSAGQTCFDRSVFTTVQGYLGIGPATVVPGDKITVLFGCKVPVILREQGRRYHLIGETYVDGVMYGEVMAKLRDSPSTLRTEDLELI</sequence>
<evidence type="ECO:0000313" key="1">
    <source>
        <dbReference type="EMBL" id="KAJ2998462.1"/>
    </source>
</evidence>
<comment type="caution">
    <text evidence="1">The sequence shown here is derived from an EMBL/GenBank/DDBJ whole genome shotgun (WGS) entry which is preliminary data.</text>
</comment>
<reference evidence="1" key="1">
    <citation type="submission" date="2022-10" db="EMBL/GenBank/DDBJ databases">
        <title>Genome Sequence of Xylaria curta.</title>
        <authorList>
            <person name="Buettner E."/>
        </authorList>
    </citation>
    <scope>NUCLEOTIDE SEQUENCE</scope>
    <source>
        <strain evidence="1">Babe10</strain>
    </source>
</reference>